<dbReference type="Proteomes" id="UP001152484">
    <property type="component" value="Unassembled WGS sequence"/>
</dbReference>
<dbReference type="AlphaFoldDB" id="A0A9P0YX13"/>
<evidence type="ECO:0000313" key="3">
    <source>
        <dbReference type="Proteomes" id="UP001152484"/>
    </source>
</evidence>
<reference evidence="2" key="1">
    <citation type="submission" date="2022-07" db="EMBL/GenBank/DDBJ databases">
        <authorList>
            <person name="Macas J."/>
            <person name="Novak P."/>
            <person name="Neumann P."/>
        </authorList>
    </citation>
    <scope>NUCLEOTIDE SEQUENCE</scope>
</reference>
<name>A0A9P0YX13_CUSEU</name>
<protein>
    <submittedName>
        <fullName evidence="2">Uncharacterized protein</fullName>
    </submittedName>
</protein>
<dbReference type="PANTHER" id="PTHR47177">
    <property type="entry name" value="F18C1.6 PROTEIN"/>
    <property type="match status" value="1"/>
</dbReference>
<accession>A0A9P0YX13</accession>
<organism evidence="2 3">
    <name type="scientific">Cuscuta europaea</name>
    <name type="common">European dodder</name>
    <dbReference type="NCBI Taxonomy" id="41803"/>
    <lineage>
        <taxon>Eukaryota</taxon>
        <taxon>Viridiplantae</taxon>
        <taxon>Streptophyta</taxon>
        <taxon>Embryophyta</taxon>
        <taxon>Tracheophyta</taxon>
        <taxon>Spermatophyta</taxon>
        <taxon>Magnoliopsida</taxon>
        <taxon>eudicotyledons</taxon>
        <taxon>Gunneridae</taxon>
        <taxon>Pentapetalae</taxon>
        <taxon>asterids</taxon>
        <taxon>lamiids</taxon>
        <taxon>Solanales</taxon>
        <taxon>Convolvulaceae</taxon>
        <taxon>Cuscuteae</taxon>
        <taxon>Cuscuta</taxon>
        <taxon>Cuscuta subgen. Cuscuta</taxon>
    </lineage>
</organism>
<gene>
    <name evidence="2" type="ORF">CEURO_LOCUS6825</name>
</gene>
<comment type="caution">
    <text evidence="2">The sequence shown here is derived from an EMBL/GenBank/DDBJ whole genome shotgun (WGS) entry which is preliminary data.</text>
</comment>
<dbReference type="EMBL" id="CAMAPE010000010">
    <property type="protein sequence ID" value="CAH9078584.1"/>
    <property type="molecule type" value="Genomic_DNA"/>
</dbReference>
<dbReference type="OrthoDB" id="365379at2759"/>
<feature type="region of interest" description="Disordered" evidence="1">
    <location>
        <begin position="1"/>
        <end position="31"/>
    </location>
</feature>
<evidence type="ECO:0000313" key="2">
    <source>
        <dbReference type="EMBL" id="CAH9078584.1"/>
    </source>
</evidence>
<keyword evidence="3" id="KW-1185">Reference proteome</keyword>
<proteinExistence type="predicted"/>
<dbReference type="PANTHER" id="PTHR47177:SF4">
    <property type="entry name" value="OS06G0283200 PROTEIN"/>
    <property type="match status" value="1"/>
</dbReference>
<feature type="compositionally biased region" description="Low complexity" evidence="1">
    <location>
        <begin position="9"/>
        <end position="21"/>
    </location>
</feature>
<evidence type="ECO:0000256" key="1">
    <source>
        <dbReference type="SAM" id="MobiDB-lite"/>
    </source>
</evidence>
<sequence>MPYVQAPILHHPSPSQSPSLPFRTPSSRSLSRSEAEKFKEIARLSTHSILEACGLEARRPGIPSFPNSNMCIHVEGGREIRRSTLMPKSCRECFYLFVKDVVNTILSERKG</sequence>